<name>A0A0C9LXD5_9FUNG</name>
<dbReference type="Pfam" id="PF00735">
    <property type="entry name" value="Septin"/>
    <property type="match status" value="1"/>
</dbReference>
<dbReference type="GO" id="GO:0005525">
    <property type="term" value="F:GTP binding"/>
    <property type="evidence" value="ECO:0007669"/>
    <property type="project" value="UniProtKB-KW"/>
</dbReference>
<dbReference type="Proteomes" id="UP000053815">
    <property type="component" value="Unassembled WGS sequence"/>
</dbReference>
<feature type="domain" description="Septin-type G" evidence="5">
    <location>
        <begin position="27"/>
        <end position="281"/>
    </location>
</feature>
<dbReference type="Gene3D" id="3.40.50.300">
    <property type="entry name" value="P-loop containing nucleotide triphosphate hydrolases"/>
    <property type="match status" value="1"/>
</dbReference>
<organism evidence="6">
    <name type="scientific">Mucor ambiguus</name>
    <dbReference type="NCBI Taxonomy" id="91626"/>
    <lineage>
        <taxon>Eukaryota</taxon>
        <taxon>Fungi</taxon>
        <taxon>Fungi incertae sedis</taxon>
        <taxon>Mucoromycota</taxon>
        <taxon>Mucoromycotina</taxon>
        <taxon>Mucoromycetes</taxon>
        <taxon>Mucorales</taxon>
        <taxon>Mucorineae</taxon>
        <taxon>Mucoraceae</taxon>
        <taxon>Mucor</taxon>
    </lineage>
</organism>
<dbReference type="PROSITE" id="PS51719">
    <property type="entry name" value="G_SEPTIN"/>
    <property type="match status" value="1"/>
</dbReference>
<reference evidence="6" key="1">
    <citation type="submission" date="2014-09" db="EMBL/GenBank/DDBJ databases">
        <title>Draft genome sequence of an oleaginous Mucoromycotina fungus Mucor ambiguus NBRC6742.</title>
        <authorList>
            <person name="Takeda I."/>
            <person name="Yamane N."/>
            <person name="Morita T."/>
            <person name="Tamano K."/>
            <person name="Machida M."/>
            <person name="Baker S."/>
            <person name="Koike H."/>
        </authorList>
    </citation>
    <scope>NUCLEOTIDE SEQUENCE</scope>
    <source>
        <strain evidence="6">NBRC 6742</strain>
    </source>
</reference>
<keyword evidence="4" id="KW-0175">Coiled coil</keyword>
<dbReference type="GO" id="GO:0010181">
    <property type="term" value="F:FMN binding"/>
    <property type="evidence" value="ECO:0007669"/>
    <property type="project" value="InterPro"/>
</dbReference>
<evidence type="ECO:0000256" key="2">
    <source>
        <dbReference type="ARBA" id="ARBA00023134"/>
    </source>
</evidence>
<dbReference type="Gene3D" id="2.30.110.10">
    <property type="entry name" value="Electron Transport, Fmn-binding Protein, Chain A"/>
    <property type="match status" value="1"/>
</dbReference>
<evidence type="ECO:0000313" key="6">
    <source>
        <dbReference type="EMBL" id="GAN09970.1"/>
    </source>
</evidence>
<evidence type="ECO:0000256" key="3">
    <source>
        <dbReference type="RuleBase" id="RU004560"/>
    </source>
</evidence>
<keyword evidence="2 3" id="KW-0342">GTP-binding</keyword>
<gene>
    <name evidence="6" type="ORF">MAM1_0308d09503</name>
</gene>
<accession>A0A0C9LXD5</accession>
<dbReference type="GO" id="GO:0032156">
    <property type="term" value="C:septin cytoskeleton"/>
    <property type="evidence" value="ECO:0007669"/>
    <property type="project" value="UniProtKB-ARBA"/>
</dbReference>
<protein>
    <submittedName>
        <fullName evidence="6">Septin</fullName>
    </submittedName>
</protein>
<dbReference type="InterPro" id="IPR027417">
    <property type="entry name" value="P-loop_NTPase"/>
</dbReference>
<comment type="similarity">
    <text evidence="3">Belongs to the TRAFAC class TrmE-Era-EngA-EngB-Septin-like GTPase superfamily. Septin GTPase family.</text>
</comment>
<proteinExistence type="inferred from homology"/>
<dbReference type="PANTHER" id="PTHR18884">
    <property type="entry name" value="SEPTIN"/>
    <property type="match status" value="1"/>
</dbReference>
<keyword evidence="7" id="KW-1185">Reference proteome</keyword>
<dbReference type="GO" id="GO:0005938">
    <property type="term" value="C:cell cortex"/>
    <property type="evidence" value="ECO:0007669"/>
    <property type="project" value="UniProtKB-ARBA"/>
</dbReference>
<evidence type="ECO:0000313" key="7">
    <source>
        <dbReference type="Proteomes" id="UP000053815"/>
    </source>
</evidence>
<dbReference type="SUPFAM" id="SSF50475">
    <property type="entry name" value="FMN-binding split barrel"/>
    <property type="match status" value="1"/>
</dbReference>
<dbReference type="AlphaFoldDB" id="A0A0C9LXD5"/>
<sequence>MSSLYVSSNGIGVANLPNQKHKIITSKGTNFTLMVCGESGLGKTTFTNTLFATAIKNYRSQEKRHDKQLDKTVEIEITKAELEEKMFKVKLSVVDTPGFGDYINNRDSWLPVVDFIDDQHENYMRQEQQPSRQGQMDTDIEVMKRLGSRVNLIPVIAKADTLTPHDLQKFKENVREAISNNNISIFSCAVDSEDEETTVRNQSIASASPYSVIGSTEIVQTADGRHVRGREYSWGVAEVENDDHCDFKKLRNLLIRTHMLELISTTEDIHYEYYRQQQMATRKFGEPKLKKSENPKLREKEEVLRKTFTEKVRNEEARFRQWEQQLINERDRLNKDLETQHSHIKRLEVELDQLYQQVGGRSHTLRRYRFVSAITTIMSTAVKPTWKKLLQSSLQENIAKIGTPATYASIATVKKDNTPAVRTVVMRGFVAEHHTEETGWESDLLVVITDKTSDKVEEIRNNPHTEINWYMNGTMEQFRIGGTIDIVEKDFDQSKLNHLNPSMTMHQSLHDMDSHKSLALQSFAKQQQQKQHLNWQAERLRQFIQFGASMRANMVHSQQVKELEINEIDPTSGWFQNNQVQGLLDEAYENFVLLVVKVSSVRHWSPSTGTKSML</sequence>
<feature type="coiled-coil region" evidence="4">
    <location>
        <begin position="305"/>
        <end position="357"/>
    </location>
</feature>
<evidence type="ECO:0000256" key="4">
    <source>
        <dbReference type="SAM" id="Coils"/>
    </source>
</evidence>
<dbReference type="InterPro" id="IPR012349">
    <property type="entry name" value="Split_barrel_FMN-bd"/>
</dbReference>
<dbReference type="OrthoDB" id="416553at2759"/>
<dbReference type="Pfam" id="PF12766">
    <property type="entry name" value="Pyridox_oxase_2"/>
    <property type="match status" value="1"/>
</dbReference>
<dbReference type="SUPFAM" id="SSF52540">
    <property type="entry name" value="P-loop containing nucleoside triphosphate hydrolases"/>
    <property type="match status" value="1"/>
</dbReference>
<evidence type="ECO:0000256" key="1">
    <source>
        <dbReference type="ARBA" id="ARBA00022741"/>
    </source>
</evidence>
<dbReference type="InterPro" id="IPR030379">
    <property type="entry name" value="G_SEPTIN_dom"/>
</dbReference>
<dbReference type="InterPro" id="IPR024624">
    <property type="entry name" value="Pyridox_Oxase_Alr4036_FMN-bd"/>
</dbReference>
<dbReference type="EMBL" id="DF836597">
    <property type="protein sequence ID" value="GAN09970.1"/>
    <property type="molecule type" value="Genomic_DNA"/>
</dbReference>
<keyword evidence="1 3" id="KW-0547">Nucleotide-binding</keyword>
<dbReference type="CDD" id="cd01850">
    <property type="entry name" value="CDC_Septin"/>
    <property type="match status" value="1"/>
</dbReference>
<dbReference type="STRING" id="91626.A0A0C9LXD5"/>
<dbReference type="InterPro" id="IPR016491">
    <property type="entry name" value="Septin"/>
</dbReference>
<evidence type="ECO:0000259" key="5">
    <source>
        <dbReference type="PROSITE" id="PS51719"/>
    </source>
</evidence>